<evidence type="ECO:0000313" key="18">
    <source>
        <dbReference type="Proteomes" id="UP000287352"/>
    </source>
</evidence>
<evidence type="ECO:0000256" key="6">
    <source>
        <dbReference type="ARBA" id="ARBA00022679"/>
    </source>
</evidence>
<evidence type="ECO:0000256" key="3">
    <source>
        <dbReference type="ARBA" id="ARBA00006402"/>
    </source>
</evidence>
<dbReference type="InterPro" id="IPR036097">
    <property type="entry name" value="HisK_dim/P_sf"/>
</dbReference>
<evidence type="ECO:0000256" key="4">
    <source>
        <dbReference type="ARBA" id="ARBA00012438"/>
    </source>
</evidence>
<dbReference type="InterPro" id="IPR029016">
    <property type="entry name" value="GAF-like_dom_sf"/>
</dbReference>
<keyword evidence="13" id="KW-0812">Transmembrane</keyword>
<dbReference type="SMART" id="SM00065">
    <property type="entry name" value="GAF"/>
    <property type="match status" value="1"/>
</dbReference>
<dbReference type="PROSITE" id="PS50109">
    <property type="entry name" value="HIS_KIN"/>
    <property type="match status" value="1"/>
</dbReference>
<reference evidence="18" key="1">
    <citation type="submission" date="2018-12" db="EMBL/GenBank/DDBJ databases">
        <title>Tengunoibacter tsumagoiensis gen. nov., sp. nov., Dictyobacter kobayashii sp. nov., D. alpinus sp. nov., and D. joshuensis sp. nov. and description of Dictyobacteraceae fam. nov. within the order Ktedonobacterales isolated from Tengu-no-mugimeshi.</title>
        <authorList>
            <person name="Wang C.M."/>
            <person name="Zheng Y."/>
            <person name="Sakai Y."/>
            <person name="Toyoda A."/>
            <person name="Minakuchi Y."/>
            <person name="Abe K."/>
            <person name="Yokota A."/>
            <person name="Yabe S."/>
        </authorList>
    </citation>
    <scope>NUCLEOTIDE SEQUENCE [LARGE SCALE GENOMIC DNA]</scope>
    <source>
        <strain evidence="18">Uno3</strain>
    </source>
</reference>
<proteinExistence type="inferred from homology"/>
<feature type="modified residue" description="4-aspartylphosphate" evidence="10">
    <location>
        <position position="809"/>
    </location>
</feature>
<dbReference type="CDD" id="cd17574">
    <property type="entry name" value="REC_OmpR"/>
    <property type="match status" value="1"/>
</dbReference>
<dbReference type="PROSITE" id="PS50885">
    <property type="entry name" value="HAMP"/>
    <property type="match status" value="1"/>
</dbReference>
<dbReference type="InterPro" id="IPR003661">
    <property type="entry name" value="HisK_dim/P_dom"/>
</dbReference>
<feature type="region of interest" description="Disordered" evidence="12">
    <location>
        <begin position="961"/>
        <end position="988"/>
    </location>
</feature>
<dbReference type="GO" id="GO:0005886">
    <property type="term" value="C:plasma membrane"/>
    <property type="evidence" value="ECO:0007669"/>
    <property type="project" value="TreeGrafter"/>
</dbReference>
<evidence type="ECO:0000256" key="9">
    <source>
        <dbReference type="ARBA" id="ARBA00074306"/>
    </source>
</evidence>
<feature type="domain" description="Response regulatory" evidence="15">
    <location>
        <begin position="760"/>
        <end position="873"/>
    </location>
</feature>
<protein>
    <recommendedName>
        <fullName evidence="9">Circadian input-output histidine kinase CikA</fullName>
        <ecNumber evidence="4">2.7.13.3</ecNumber>
    </recommendedName>
</protein>
<keyword evidence="7" id="KW-0418">Kinase</keyword>
<feature type="transmembrane region" description="Helical" evidence="13">
    <location>
        <begin position="21"/>
        <end position="44"/>
    </location>
</feature>
<dbReference type="Pfam" id="PF13185">
    <property type="entry name" value="GAF_2"/>
    <property type="match status" value="1"/>
</dbReference>
<dbReference type="InterPro" id="IPR004358">
    <property type="entry name" value="Sig_transdc_His_kin-like_C"/>
</dbReference>
<dbReference type="PROSITE" id="PS50110">
    <property type="entry name" value="RESPONSE_REGULATORY"/>
    <property type="match status" value="1"/>
</dbReference>
<keyword evidence="18" id="KW-1185">Reference proteome</keyword>
<feature type="domain" description="HAMP" evidence="16">
    <location>
        <begin position="219"/>
        <end position="271"/>
    </location>
</feature>
<dbReference type="SMART" id="SM00387">
    <property type="entry name" value="HATPase_c"/>
    <property type="match status" value="1"/>
</dbReference>
<evidence type="ECO:0000256" key="13">
    <source>
        <dbReference type="SAM" id="Phobius"/>
    </source>
</evidence>
<dbReference type="EMBL" id="BIFR01000002">
    <property type="protein sequence ID" value="GCE16060.1"/>
    <property type="molecule type" value="Genomic_DNA"/>
</dbReference>
<comment type="catalytic activity">
    <reaction evidence="1">
        <text>ATP + protein L-histidine = ADP + protein N-phospho-L-histidine.</text>
        <dbReference type="EC" id="2.7.13.3"/>
    </reaction>
</comment>
<dbReference type="Gene3D" id="3.30.450.40">
    <property type="match status" value="1"/>
</dbReference>
<keyword evidence="13" id="KW-0472">Membrane</keyword>
<name>A0A402AA96_9CHLR</name>
<evidence type="ECO:0000256" key="10">
    <source>
        <dbReference type="PROSITE-ProRule" id="PRU00169"/>
    </source>
</evidence>
<dbReference type="PANTHER" id="PTHR43047">
    <property type="entry name" value="TWO-COMPONENT HISTIDINE PROTEIN KINASE"/>
    <property type="match status" value="1"/>
</dbReference>
<dbReference type="Gene3D" id="3.40.50.2300">
    <property type="match status" value="2"/>
</dbReference>
<dbReference type="OrthoDB" id="9757990at2"/>
<evidence type="ECO:0000259" key="15">
    <source>
        <dbReference type="PROSITE" id="PS50110"/>
    </source>
</evidence>
<dbReference type="RefSeq" id="WP_126583446.1">
    <property type="nucleotide sequence ID" value="NZ_BIFR01000002.1"/>
</dbReference>
<dbReference type="CDD" id="cd06225">
    <property type="entry name" value="HAMP"/>
    <property type="match status" value="1"/>
</dbReference>
<sequence>MKDRLRIRSQHRRLIDQLKGRLIFTIGLLVCCFILTSTVGIAAVNNQQQLGEQKVAIHNDISVLLQSMVDQETGLRGYVTTDTPTFLDPYNSGRNQYSQIFQNLKARLSNAQFQSTSQALDQVDISAKRWMTTFADPVFTKMQAKNFAEVRDEQTQTQGKTLFDDFRAKITHLQNASDDELANLQSAASLTDYGALAASILFAIIAIFWLSQTFSRFAIQQREQLSLLQEAAVAFGAGDLNVRVEDLTDADMREVGYTFNSMATILQEQQGALKDRDILEQVSRINALLTDSLNLTDLMEQFLRTILPLLDIQVAAFYLLDRQSNQLRLFASQGVNTEHIQETFALGEGLIGRVARDRQPFMLTSTQSKDATYFQIKTIYGTVLPAGLYHLPVLQGNDLLGELVVGSLYPISEQTRNVLNVAITNVAAAVSNTQAYAHIQAQAQELARWAGEQEEANRVLRQQRDELSALNAALEEANRARSRFLSTMSHELRTPLTSIIGFGQMLLRTTAKSPLTERQTGNIDRILKNAQHLLTLINDVLDLAKVEAGRMDINATEVNLADLLGSLVEETRSVALERRLRVTVDVASDATLIETDPLKLRQIVLNLLSNALKFTEKGGVTITARKHTTNAGQGDSEQVSIAVKDSGIGIEPELQARIFEAFYQIDNSNSRNYAGTGLGLSIVREFTTLLGGKIEIESEPGQGTTFTIILPLHARDLQSLQDLRLNTLTRQDLPPPRFNGGALSIPLPDSSSLADNDEFLVVAIDDNPDVLQLIAASLEQSPYRVVGVQDATQALSVIQALKPHAVTLDIMMPKVNGWQILHQLKSNPATAMIPVILLTVLEDRSAGYVLGADEYLVKPVARDALIATLHQLTNTYAPLREETGYQVSTLAMMNGEQSQSSSLKPILLVHNEPNVHELIERLVQETGYDLQEIEGGKDVIQLIEQSPPDLLMLFMQVDRKSESKEADGETIVESHSSPIQEASPEEDM</sequence>
<feature type="domain" description="Histidine kinase" evidence="14">
    <location>
        <begin position="487"/>
        <end position="714"/>
    </location>
</feature>
<keyword evidence="13" id="KW-1133">Transmembrane helix</keyword>
<dbReference type="Pfam" id="PF05227">
    <property type="entry name" value="CHASE3"/>
    <property type="match status" value="1"/>
</dbReference>
<evidence type="ECO:0000256" key="2">
    <source>
        <dbReference type="ARBA" id="ARBA00004370"/>
    </source>
</evidence>
<dbReference type="PANTHER" id="PTHR43047:SF72">
    <property type="entry name" value="OSMOSENSING HISTIDINE PROTEIN KINASE SLN1"/>
    <property type="match status" value="1"/>
</dbReference>
<dbReference type="SUPFAM" id="SSF52172">
    <property type="entry name" value="CheY-like"/>
    <property type="match status" value="2"/>
</dbReference>
<comment type="similarity">
    <text evidence="3">In the N-terminal section; belongs to the phytochrome family.</text>
</comment>
<dbReference type="Gene3D" id="1.10.287.130">
    <property type="match status" value="1"/>
</dbReference>
<dbReference type="InterPro" id="IPR003018">
    <property type="entry name" value="GAF"/>
</dbReference>
<dbReference type="FunFam" id="3.30.565.10:FF:000010">
    <property type="entry name" value="Sensor histidine kinase RcsC"/>
    <property type="match status" value="1"/>
</dbReference>
<dbReference type="Gene3D" id="3.30.565.10">
    <property type="entry name" value="Histidine kinase-like ATPase, C-terminal domain"/>
    <property type="match status" value="1"/>
</dbReference>
<comment type="subcellular location">
    <subcellularLocation>
        <location evidence="2">Membrane</location>
    </subcellularLocation>
</comment>
<dbReference type="SUPFAM" id="SSF55781">
    <property type="entry name" value="GAF domain-like"/>
    <property type="match status" value="1"/>
</dbReference>
<dbReference type="InterPro" id="IPR036890">
    <property type="entry name" value="HATPase_C_sf"/>
</dbReference>
<organism evidence="17 18">
    <name type="scientific">Tengunoibacter tsumagoiensis</name>
    <dbReference type="NCBI Taxonomy" id="2014871"/>
    <lineage>
        <taxon>Bacteria</taxon>
        <taxon>Bacillati</taxon>
        <taxon>Chloroflexota</taxon>
        <taxon>Ktedonobacteria</taxon>
        <taxon>Ktedonobacterales</taxon>
        <taxon>Dictyobacteraceae</taxon>
        <taxon>Tengunoibacter</taxon>
    </lineage>
</organism>
<evidence type="ECO:0000313" key="17">
    <source>
        <dbReference type="EMBL" id="GCE16060.1"/>
    </source>
</evidence>
<dbReference type="Pfam" id="PF00512">
    <property type="entry name" value="HisKA"/>
    <property type="match status" value="1"/>
</dbReference>
<dbReference type="Pfam" id="PF02518">
    <property type="entry name" value="HATPase_c"/>
    <property type="match status" value="1"/>
</dbReference>
<feature type="coiled-coil region" evidence="11">
    <location>
        <begin position="453"/>
        <end position="480"/>
    </location>
</feature>
<dbReference type="EC" id="2.7.13.3" evidence="4"/>
<evidence type="ECO:0000256" key="7">
    <source>
        <dbReference type="ARBA" id="ARBA00022777"/>
    </source>
</evidence>
<keyword evidence="8" id="KW-0902">Two-component regulatory system</keyword>
<evidence type="ECO:0000256" key="1">
    <source>
        <dbReference type="ARBA" id="ARBA00000085"/>
    </source>
</evidence>
<dbReference type="InterPro" id="IPR003594">
    <property type="entry name" value="HATPase_dom"/>
</dbReference>
<dbReference type="Pfam" id="PF00072">
    <property type="entry name" value="Response_reg"/>
    <property type="match status" value="1"/>
</dbReference>
<dbReference type="InterPro" id="IPR011006">
    <property type="entry name" value="CheY-like_superfamily"/>
</dbReference>
<dbReference type="AlphaFoldDB" id="A0A402AA96"/>
<dbReference type="GO" id="GO:0000155">
    <property type="term" value="F:phosphorelay sensor kinase activity"/>
    <property type="evidence" value="ECO:0007669"/>
    <property type="project" value="InterPro"/>
</dbReference>
<dbReference type="InterPro" id="IPR005467">
    <property type="entry name" value="His_kinase_dom"/>
</dbReference>
<dbReference type="GO" id="GO:0009927">
    <property type="term" value="F:histidine phosphotransfer kinase activity"/>
    <property type="evidence" value="ECO:0007669"/>
    <property type="project" value="TreeGrafter"/>
</dbReference>
<keyword evidence="5 10" id="KW-0597">Phosphoprotein</keyword>
<keyword evidence="11" id="KW-0175">Coiled coil</keyword>
<keyword evidence="6" id="KW-0808">Transferase</keyword>
<dbReference type="InterPro" id="IPR001789">
    <property type="entry name" value="Sig_transdc_resp-reg_receiver"/>
</dbReference>
<comment type="caution">
    <text evidence="17">The sequence shown here is derived from an EMBL/GenBank/DDBJ whole genome shotgun (WGS) entry which is preliminary data.</text>
</comment>
<dbReference type="InterPro" id="IPR007891">
    <property type="entry name" value="CHASE3"/>
</dbReference>
<dbReference type="CDD" id="cd00082">
    <property type="entry name" value="HisKA"/>
    <property type="match status" value="1"/>
</dbReference>
<accession>A0A402AA96</accession>
<evidence type="ECO:0000259" key="16">
    <source>
        <dbReference type="PROSITE" id="PS50885"/>
    </source>
</evidence>
<evidence type="ECO:0000256" key="5">
    <source>
        <dbReference type="ARBA" id="ARBA00022553"/>
    </source>
</evidence>
<dbReference type="CDD" id="cd16922">
    <property type="entry name" value="HATPase_EvgS-ArcB-TorS-like"/>
    <property type="match status" value="1"/>
</dbReference>
<evidence type="ECO:0000259" key="14">
    <source>
        <dbReference type="PROSITE" id="PS50109"/>
    </source>
</evidence>
<evidence type="ECO:0000256" key="11">
    <source>
        <dbReference type="SAM" id="Coils"/>
    </source>
</evidence>
<evidence type="ECO:0000256" key="8">
    <source>
        <dbReference type="ARBA" id="ARBA00023012"/>
    </source>
</evidence>
<dbReference type="SMART" id="SM00388">
    <property type="entry name" value="HisKA"/>
    <property type="match status" value="1"/>
</dbReference>
<dbReference type="Gene3D" id="6.10.340.10">
    <property type="match status" value="1"/>
</dbReference>
<dbReference type="PRINTS" id="PR00344">
    <property type="entry name" value="BCTRLSENSOR"/>
</dbReference>
<dbReference type="SMART" id="SM00448">
    <property type="entry name" value="REC"/>
    <property type="match status" value="1"/>
</dbReference>
<evidence type="ECO:0000256" key="12">
    <source>
        <dbReference type="SAM" id="MobiDB-lite"/>
    </source>
</evidence>
<gene>
    <name evidence="17" type="ORF">KTT_59190</name>
</gene>
<dbReference type="SUPFAM" id="SSF55874">
    <property type="entry name" value="ATPase domain of HSP90 chaperone/DNA topoisomerase II/histidine kinase"/>
    <property type="match status" value="1"/>
</dbReference>
<dbReference type="Proteomes" id="UP000287352">
    <property type="component" value="Unassembled WGS sequence"/>
</dbReference>
<dbReference type="SUPFAM" id="SSF47384">
    <property type="entry name" value="Homodimeric domain of signal transducing histidine kinase"/>
    <property type="match status" value="1"/>
</dbReference>
<dbReference type="InterPro" id="IPR003660">
    <property type="entry name" value="HAMP_dom"/>
</dbReference>